<dbReference type="EMBL" id="CM010725">
    <property type="protein sequence ID" value="RZC83676.1"/>
    <property type="molecule type" value="Genomic_DNA"/>
</dbReference>
<protein>
    <submittedName>
        <fullName evidence="1">Uncharacterized protein</fullName>
    </submittedName>
</protein>
<proteinExistence type="predicted"/>
<organism evidence="1 2">
    <name type="scientific">Papaver somniferum</name>
    <name type="common">Opium poppy</name>
    <dbReference type="NCBI Taxonomy" id="3469"/>
    <lineage>
        <taxon>Eukaryota</taxon>
        <taxon>Viridiplantae</taxon>
        <taxon>Streptophyta</taxon>
        <taxon>Embryophyta</taxon>
        <taxon>Tracheophyta</taxon>
        <taxon>Spermatophyta</taxon>
        <taxon>Magnoliopsida</taxon>
        <taxon>Ranunculales</taxon>
        <taxon>Papaveraceae</taxon>
        <taxon>Papaveroideae</taxon>
        <taxon>Papaver</taxon>
    </lineage>
</organism>
<sequence length="82" mass="9345">MKDTYVTAFLSEVYNGLAVESASEVSTVVKRLLASWGTEGRVVSSHQHSFCLNIWCISDRSAFVSEEDYRGGLFYLFFIREH</sequence>
<name>A0A4Y7LEL3_PAPSO</name>
<evidence type="ECO:0000313" key="2">
    <source>
        <dbReference type="Proteomes" id="UP000316621"/>
    </source>
</evidence>
<reference evidence="1 2" key="1">
    <citation type="journal article" date="2018" name="Science">
        <title>The opium poppy genome and morphinan production.</title>
        <authorList>
            <person name="Guo L."/>
            <person name="Winzer T."/>
            <person name="Yang X."/>
            <person name="Li Y."/>
            <person name="Ning Z."/>
            <person name="He Z."/>
            <person name="Teodor R."/>
            <person name="Lu Y."/>
            <person name="Bowser T.A."/>
            <person name="Graham I.A."/>
            <person name="Ye K."/>
        </authorList>
    </citation>
    <scope>NUCLEOTIDE SEQUENCE [LARGE SCALE GENOMIC DNA]</scope>
    <source>
        <strain evidence="2">cv. HN1</strain>
        <tissue evidence="1">Leaves</tissue>
    </source>
</reference>
<keyword evidence="2" id="KW-1185">Reference proteome</keyword>
<gene>
    <name evidence="1" type="ORF">C5167_046461</name>
</gene>
<dbReference type="Proteomes" id="UP000316621">
    <property type="component" value="Chromosome 11"/>
</dbReference>
<accession>A0A4Y7LEL3</accession>
<dbReference type="Gramene" id="RZC83676">
    <property type="protein sequence ID" value="RZC83676"/>
    <property type="gene ID" value="C5167_046461"/>
</dbReference>
<dbReference type="AlphaFoldDB" id="A0A4Y7LEL3"/>
<evidence type="ECO:0000313" key="1">
    <source>
        <dbReference type="EMBL" id="RZC83676.1"/>
    </source>
</evidence>